<evidence type="ECO:0008006" key="4">
    <source>
        <dbReference type="Google" id="ProtNLM"/>
    </source>
</evidence>
<keyword evidence="1" id="KW-1133">Transmembrane helix</keyword>
<dbReference type="PANTHER" id="PTHR30441:SF8">
    <property type="entry name" value="DUF748 DOMAIN-CONTAINING PROTEIN"/>
    <property type="match status" value="1"/>
</dbReference>
<accession>A0ABX4EEE0</accession>
<protein>
    <recommendedName>
        <fullName evidence="4">Translocation/assembly module TamB</fullName>
    </recommendedName>
</protein>
<sequence>MKRLKHIINTFIWTLAGLYFGIVTLLHIPVVQSYVGSQVSTALENKFGTRVSVEKIDIGIFNRLIIDNVQMYDHEEERMLQAYRLSVRIDILDLLQGKIRISSAQVFGLNANLYQQTRQSKPNFQFILDSLASKDTTSHSPINLQINSLIIRHGSVQWNKRFIAQTPGLFTLDHINIHDISAHIIVNALEEDSANINIKRLAMEEASGLKLKDLNFKVKANHRQAQLTDFHICLPHTTIDIPQISAQYRFENGKLLMPTLEYEGKIAPSAVTLNDIAALIPELYKVQSTVHISTSFNGTSTSCRIQHLNIKTDANEVVVDASGFVRDWSYKPKWNAEIRQLRITDKGISLIANNSGAHFKIPDMIKRLGNIAYHGQIGGYGNYLAAKGVLTTSQGLVNLSVGKHNQQFNGTLETRGVNLDKILNDKHLGILSTSIHIKGKTDKKNHLSQLIAKGNIERIDYKGYSYRNIHVDGTFFNGLFRGLASINDANAKVTLQGLFNSASSKPSVTAKVQVDRFNPSALHLTHTFPATTFAFTAKADFVGNNINTIAGDLDLSHFKMHSAKEDYYLDKLHITAGNQNKTHELKLQSDFADLQLKGHFNYETLAQSIINLVGNKLPTLPGLPAPKPVHGNDFTIQGSISKSDWLQHLFHLPVTIQQPITLNGMLNDRIHQLNLHADMPQFIINGKQYKNGYIRMNTPNDTLKADIHVSMLAESGRTNSFKVEASAYNNKLATSLHYNNNNPELKIKGLLNTETQFYKMNTGLPAAHMSIHRSDFLIGDSLWAIEPSDIIYYKNHLTVDHFNIRHNDQHILISGLATDQATDSLLVNLQNVNIKYILDLINFHSVEFGGYASGEASLKSVFKSPDAKADLTVSHFTFQDGTMGTLQAHVNYNKPKEQIDIQAIADEGSGHYTQINGWVAPGRNDILLNIGARGTNLDFLKSFCGSFMDQIDARAYGDVQLVGPLSHGGPNLIGDIEASGKTHIAPLNTEYSFQHMKAKATRNKITLYNDTVYDREGHIGIVDGDLLHTNLSKLHYNINIQAQNLLGYDQKTFGNNTFCGTVYATGTCSIRGKSGETIIDIDASPEQGSIFEYNVSSPESVGQQDFIHWHDATPKNTTVVEPQQQEQPSEIDIPSDMKINFLIHANPNLTVKLLMDAATGDYITLHGDGVIHANYFNKGAFNMFGTYAINNGIYQLTIQNIIQKQFQFMPGSSITFSGDPFLSPLQLKAQYTVNGVSLSDLNLGNSFGGGTIRVNCLMNITGTPADPKVNFDMDLPHVDSNIKQMIYSTINGTDEMKQQVVYLLAIGRFYNKNTNNAVAEEANRQSQASLAMQSLISGTISQQFNNVLKTVVHNTNWNFGANISTGDEGWNNAEYEGLLSGRMLNNRLLFNGQFGYRDNSKSATNSSFIGDFDLRYLLHPNGNFAIRVYNQSNDRYFIKNTLNTQGIGLILKKDFNGIHDFFGIKKTKKKNKSKKIANKKENKK</sequence>
<comment type="caution">
    <text evidence="2">The sequence shown here is derived from an EMBL/GenBank/DDBJ whole genome shotgun (WGS) entry which is preliminary data.</text>
</comment>
<name>A0ABX4EEE0_SEGBR</name>
<reference evidence="2 3" key="1">
    <citation type="submission" date="2017-08" db="EMBL/GenBank/DDBJ databases">
        <title>Comparative genomics of non-oral Prevotella species.</title>
        <authorList>
            <person name="Accetto T."/>
            <person name="Nograsek B."/>
            <person name="Avgustin G."/>
        </authorList>
    </citation>
    <scope>NUCLEOTIDE SEQUENCE [LARGE SCALE GENOMIC DNA]</scope>
    <source>
        <strain evidence="2 3">TC1-1</strain>
    </source>
</reference>
<keyword evidence="1" id="KW-0812">Transmembrane</keyword>
<evidence type="ECO:0000313" key="3">
    <source>
        <dbReference type="Proteomes" id="UP000216189"/>
    </source>
</evidence>
<evidence type="ECO:0000256" key="1">
    <source>
        <dbReference type="SAM" id="Phobius"/>
    </source>
</evidence>
<dbReference type="EMBL" id="NPJF01000064">
    <property type="protein sequence ID" value="OYP53410.1"/>
    <property type="molecule type" value="Genomic_DNA"/>
</dbReference>
<evidence type="ECO:0000313" key="2">
    <source>
        <dbReference type="EMBL" id="OYP53410.1"/>
    </source>
</evidence>
<dbReference type="InterPro" id="IPR052894">
    <property type="entry name" value="AsmA-related"/>
</dbReference>
<proteinExistence type="predicted"/>
<dbReference type="PANTHER" id="PTHR30441">
    <property type="entry name" value="DUF748 DOMAIN-CONTAINING PROTEIN"/>
    <property type="match status" value="1"/>
</dbReference>
<feature type="transmembrane region" description="Helical" evidence="1">
    <location>
        <begin position="7"/>
        <end position="28"/>
    </location>
</feature>
<keyword evidence="1" id="KW-0472">Membrane</keyword>
<keyword evidence="3" id="KW-1185">Reference proteome</keyword>
<organism evidence="2 3">
    <name type="scientific">Segatella bryantii</name>
    <name type="common">Prevotella bryantii</name>
    <dbReference type="NCBI Taxonomy" id="77095"/>
    <lineage>
        <taxon>Bacteria</taxon>
        <taxon>Pseudomonadati</taxon>
        <taxon>Bacteroidota</taxon>
        <taxon>Bacteroidia</taxon>
        <taxon>Bacteroidales</taxon>
        <taxon>Prevotellaceae</taxon>
        <taxon>Segatella</taxon>
    </lineage>
</organism>
<gene>
    <name evidence="2" type="ORF">CIK91_12125</name>
</gene>
<dbReference type="Proteomes" id="UP000216189">
    <property type="component" value="Unassembled WGS sequence"/>
</dbReference>